<evidence type="ECO:0000313" key="2">
    <source>
        <dbReference type="RefSeq" id="XP_070141571.1"/>
    </source>
</evidence>
<dbReference type="GeneID" id="138928399"/>
<sequence>MPSDTKIVGFADDIAVVVVAKERAAAEENANGAIRAIEAWLSNAGLELAAHKKEAVLISSRKKIETAEVLEHLQYAQKKASGTVGALSRMLLNTRGPKQSTRRLLTSVITAQLLYAPPTLCHPVLVLAGLVPLRELIREKANIRAALRGQQGADSVAKAELKSAARKRSYGSWQALWDASSKGRWTHRMIPNIEAWMERKHEQLPGMRIWDNGGCLHVIFDCRRFDEERDEMEAIAGTAISVDTLVPLMLADPRTWEAAAEFAAKLMRFFMALERSRREQTG</sequence>
<dbReference type="Proteomes" id="UP001652661">
    <property type="component" value="Chromosome 3L"/>
</dbReference>
<keyword evidence="1" id="KW-1185">Reference proteome</keyword>
<evidence type="ECO:0008006" key="3">
    <source>
        <dbReference type="Google" id="ProtNLM"/>
    </source>
</evidence>
<protein>
    <recommendedName>
        <fullName evidence="3">Reverse transcriptase domain-containing protein</fullName>
    </recommendedName>
</protein>
<organism evidence="1 2">
    <name type="scientific">Drosophila kikkawai</name>
    <name type="common">Fruit fly</name>
    <dbReference type="NCBI Taxonomy" id="30033"/>
    <lineage>
        <taxon>Eukaryota</taxon>
        <taxon>Metazoa</taxon>
        <taxon>Ecdysozoa</taxon>
        <taxon>Arthropoda</taxon>
        <taxon>Hexapoda</taxon>
        <taxon>Insecta</taxon>
        <taxon>Pterygota</taxon>
        <taxon>Neoptera</taxon>
        <taxon>Endopterygota</taxon>
        <taxon>Diptera</taxon>
        <taxon>Brachycera</taxon>
        <taxon>Muscomorpha</taxon>
        <taxon>Ephydroidea</taxon>
        <taxon>Drosophilidae</taxon>
        <taxon>Drosophila</taxon>
        <taxon>Sophophora</taxon>
    </lineage>
</organism>
<reference evidence="2" key="1">
    <citation type="submission" date="2025-08" db="UniProtKB">
        <authorList>
            <consortium name="RefSeq"/>
        </authorList>
    </citation>
    <scope>IDENTIFICATION</scope>
    <source>
        <strain evidence="2">14028-0561.14</strain>
        <tissue evidence="2">Whole fly</tissue>
    </source>
</reference>
<dbReference type="RefSeq" id="XP_070141571.1">
    <property type="nucleotide sequence ID" value="XM_070285470.1"/>
</dbReference>
<evidence type="ECO:0000313" key="1">
    <source>
        <dbReference type="Proteomes" id="UP001652661"/>
    </source>
</evidence>
<proteinExistence type="predicted"/>
<gene>
    <name evidence="2" type="primary">LOC138928399</name>
</gene>
<accession>A0ABM4GFT3</accession>
<name>A0ABM4GFT3_DROKI</name>